<name>G9QPD3_9BACI</name>
<keyword evidence="1" id="KW-0812">Transmembrane</keyword>
<dbReference type="InterPro" id="IPR038548">
    <property type="entry name" value="SporV_AA_N_sf"/>
</dbReference>
<dbReference type="PATRIC" id="fig|665952.3.peg.3025"/>
<keyword evidence="1" id="KW-1133">Transmembrane helix</keyword>
<feature type="transmembrane region" description="Helical" evidence="1">
    <location>
        <begin position="130"/>
        <end position="150"/>
    </location>
</feature>
<accession>G9QPD3</accession>
<organism evidence="3 4">
    <name type="scientific">Bacillus smithii 7_3_47FAA</name>
    <dbReference type="NCBI Taxonomy" id="665952"/>
    <lineage>
        <taxon>Bacteria</taxon>
        <taxon>Bacillati</taxon>
        <taxon>Bacillota</taxon>
        <taxon>Bacilli</taxon>
        <taxon>Bacillales</taxon>
        <taxon>Bacillaceae</taxon>
        <taxon>Bacillus</taxon>
    </lineage>
</organism>
<protein>
    <recommendedName>
        <fullName evidence="2">Stage V sporulation protein AA domain-containing protein</fullName>
    </recommendedName>
</protein>
<proteinExistence type="predicted"/>
<dbReference type="AlphaFoldDB" id="G9QPD3"/>
<dbReference type="Gene3D" id="2.60.480.10">
    <property type="entry name" value="eubacterium ventriosum atcc domain"/>
    <property type="match status" value="1"/>
</dbReference>
<feature type="transmembrane region" description="Helical" evidence="1">
    <location>
        <begin position="180"/>
        <end position="198"/>
    </location>
</feature>
<gene>
    <name evidence="3" type="ORF">HMPREF1015_00150</name>
</gene>
<sequence>MFRMTDSYWIEKNNQNGPYYEQKQTDRSGSGKTMEKTIYIRMRNKLQCPELQKLLLKDLAQIIAPEPYLNTLQNLPIYQIRKEDKNFIIIDVIKVIDQVLKVFPQADVQTIGPAQTIVEVIYKKKKASPLLFISVWLLLFIGAAFTIMNFHEDVSMGKVHRELYRIITGKEDQNPLIFQIPYSLGLGVGMILFFNHVFQKRINEEPSPLEVEMFNYQQDLDQYMIVHENKESMKELKDD</sequence>
<dbReference type="Proteomes" id="UP000011747">
    <property type="component" value="Unassembled WGS sequence"/>
</dbReference>
<dbReference type="Pfam" id="PF12164">
    <property type="entry name" value="SporV_AA"/>
    <property type="match status" value="1"/>
</dbReference>
<dbReference type="EMBL" id="ACWF01000154">
    <property type="protein sequence ID" value="EHL73926.1"/>
    <property type="molecule type" value="Genomic_DNA"/>
</dbReference>
<keyword evidence="4" id="KW-1185">Reference proteome</keyword>
<dbReference type="HOGENOM" id="CLU_098268_0_0_9"/>
<feature type="domain" description="Stage V sporulation protein AA" evidence="2">
    <location>
        <begin position="35"/>
        <end position="124"/>
    </location>
</feature>
<keyword evidence="1" id="KW-0472">Membrane</keyword>
<evidence type="ECO:0000256" key="1">
    <source>
        <dbReference type="SAM" id="Phobius"/>
    </source>
</evidence>
<evidence type="ECO:0000313" key="3">
    <source>
        <dbReference type="EMBL" id="EHL73926.1"/>
    </source>
</evidence>
<comment type="caution">
    <text evidence="3">The sequence shown here is derived from an EMBL/GenBank/DDBJ whole genome shotgun (WGS) entry which is preliminary data.</text>
</comment>
<evidence type="ECO:0000259" key="2">
    <source>
        <dbReference type="Pfam" id="PF12164"/>
    </source>
</evidence>
<dbReference type="InterPro" id="IPR021997">
    <property type="entry name" value="SporV_AA"/>
</dbReference>
<reference evidence="3 4" key="1">
    <citation type="submission" date="2011-09" db="EMBL/GenBank/DDBJ databases">
        <title>The Genome Sequence of Bacillus smithii 7_3_47FAA.</title>
        <authorList>
            <consortium name="The Broad Institute Genome Sequencing Platform"/>
            <person name="Earl A."/>
            <person name="Ward D."/>
            <person name="Feldgarden M."/>
            <person name="Gevers D."/>
            <person name="Daigneault M."/>
            <person name="Strauss J."/>
            <person name="Allen-Vercoe E."/>
            <person name="Young S.K."/>
            <person name="Zeng Q."/>
            <person name="Gargeya S."/>
            <person name="Fitzgerald M."/>
            <person name="Haas B."/>
            <person name="Abouelleil A."/>
            <person name="Alvarado L."/>
            <person name="Arachchi H.M."/>
            <person name="Berlin A."/>
            <person name="Brown A."/>
            <person name="Chapman S.B."/>
            <person name="Chen Z."/>
            <person name="Dunbar C."/>
            <person name="Freedman E."/>
            <person name="Gearin G."/>
            <person name="Goldberg J."/>
            <person name="Griggs A."/>
            <person name="Gujja S."/>
            <person name="Heiman D."/>
            <person name="Howarth C."/>
            <person name="Larson L."/>
            <person name="Lui A."/>
            <person name="MacDonald P.J.P."/>
            <person name="Montmayeur A."/>
            <person name="Murphy C."/>
            <person name="Neiman D."/>
            <person name="Pearson M."/>
            <person name="Priest M."/>
            <person name="Roberts A."/>
            <person name="Saif S."/>
            <person name="Shea T."/>
            <person name="Shenoy N."/>
            <person name="Sisk P."/>
            <person name="Stolte C."/>
            <person name="Sykes S."/>
            <person name="Wortman J."/>
            <person name="Nusbaum C."/>
            <person name="Birren B."/>
        </authorList>
    </citation>
    <scope>NUCLEOTIDE SEQUENCE [LARGE SCALE GENOMIC DNA]</scope>
    <source>
        <strain evidence="3 4">7_3_47FAA</strain>
    </source>
</reference>
<evidence type="ECO:0000313" key="4">
    <source>
        <dbReference type="Proteomes" id="UP000011747"/>
    </source>
</evidence>